<dbReference type="PIRSF" id="PIRSF038896">
    <property type="entry name" value="NAPE-PLD"/>
    <property type="match status" value="1"/>
</dbReference>
<accession>A0ABU9K7B1</accession>
<evidence type="ECO:0000313" key="2">
    <source>
        <dbReference type="EMBL" id="MEL3971923.1"/>
    </source>
</evidence>
<dbReference type="Proteomes" id="UP001389717">
    <property type="component" value="Unassembled WGS sequence"/>
</dbReference>
<dbReference type="RefSeq" id="WP_341981691.1">
    <property type="nucleotide sequence ID" value="NZ_JBBYAF010000009.1"/>
</dbReference>
<name>A0ABU9K7B1_9BACI</name>
<dbReference type="Pfam" id="PF12706">
    <property type="entry name" value="Lactamase_B_2"/>
    <property type="match status" value="1"/>
</dbReference>
<sequence>MNTDWKSSFTMIRDLFKKDANRKPKHPLPITDFPALNHPYNKTNITWFGHSACMIEIDGKHLFLDPMFGNDPSPFPFLGNRRFSQKLPFSLEALPKIDAVILSHDHYDHLDYGTINKLRERVQQFFVPIGVGSHLEHWGIDPDKIVELDWWEEYEFHGVSLTAAPARHFSGRSVHDRNSTLWCSWVIQGKESSIFFSGDSGYGPHFKEIGERYGPFDLSLMECGQYDSRWASIHMLPEETVQAHIDVKSTLLLPIHWGAFTLSFHEWTDPVKRVTKAAEKEGVRIVTPMIGETVFVHEGPFPALKWWEEGPER</sequence>
<proteinExistence type="predicted"/>
<evidence type="ECO:0000259" key="1">
    <source>
        <dbReference type="Pfam" id="PF12706"/>
    </source>
</evidence>
<dbReference type="PANTHER" id="PTHR15032">
    <property type="entry name" value="N-ACYL-PHOSPHATIDYLETHANOLAMINE-HYDROLYZING PHOSPHOLIPASE D"/>
    <property type="match status" value="1"/>
</dbReference>
<dbReference type="InterPro" id="IPR001279">
    <property type="entry name" value="Metallo-B-lactamas"/>
</dbReference>
<comment type="caution">
    <text evidence="2">The sequence shown here is derived from an EMBL/GenBank/DDBJ whole genome shotgun (WGS) entry which is preliminary data.</text>
</comment>
<organism evidence="2 3">
    <name type="scientific">Rossellomorea oryzaecorticis</name>
    <dbReference type="NCBI Taxonomy" id="1396505"/>
    <lineage>
        <taxon>Bacteria</taxon>
        <taxon>Bacillati</taxon>
        <taxon>Bacillota</taxon>
        <taxon>Bacilli</taxon>
        <taxon>Bacillales</taxon>
        <taxon>Bacillaceae</taxon>
        <taxon>Rossellomorea</taxon>
    </lineage>
</organism>
<dbReference type="InterPro" id="IPR024884">
    <property type="entry name" value="NAPE-PLD"/>
</dbReference>
<evidence type="ECO:0000313" key="3">
    <source>
        <dbReference type="Proteomes" id="UP001389717"/>
    </source>
</evidence>
<dbReference type="PANTHER" id="PTHR15032:SF4">
    <property type="entry name" value="N-ACYL-PHOSPHATIDYLETHANOLAMINE-HYDROLYZING PHOSPHOLIPASE D"/>
    <property type="match status" value="1"/>
</dbReference>
<dbReference type="EMBL" id="JBBYAF010000009">
    <property type="protein sequence ID" value="MEL3971923.1"/>
    <property type="molecule type" value="Genomic_DNA"/>
</dbReference>
<gene>
    <name evidence="2" type="ORF">AAEO50_06510</name>
</gene>
<dbReference type="Gene3D" id="3.60.15.10">
    <property type="entry name" value="Ribonuclease Z/Hydroxyacylglutathione hydrolase-like"/>
    <property type="match status" value="1"/>
</dbReference>
<reference evidence="2 3" key="1">
    <citation type="submission" date="2024-04" db="EMBL/GenBank/DDBJ databases">
        <title>Bacillus oryzaecorticis sp. nov., a moderately halophilic bacterium isolated from rice husks.</title>
        <authorList>
            <person name="Zhu H.-S."/>
        </authorList>
    </citation>
    <scope>NUCLEOTIDE SEQUENCE [LARGE SCALE GENOMIC DNA]</scope>
    <source>
        <strain evidence="2 3">ZC255</strain>
    </source>
</reference>
<dbReference type="SUPFAM" id="SSF56281">
    <property type="entry name" value="Metallo-hydrolase/oxidoreductase"/>
    <property type="match status" value="1"/>
</dbReference>
<feature type="domain" description="Metallo-beta-lactamase" evidence="1">
    <location>
        <begin position="64"/>
        <end position="257"/>
    </location>
</feature>
<dbReference type="InterPro" id="IPR036866">
    <property type="entry name" value="RibonucZ/Hydroxyglut_hydro"/>
</dbReference>
<protein>
    <submittedName>
        <fullName evidence="2">MBL fold metallo-hydrolase</fullName>
    </submittedName>
</protein>
<keyword evidence="3" id="KW-1185">Reference proteome</keyword>